<sequence>MGTELLDNLKAQYEKPNGTQVVTISERESQEASLGGDTMKVTPTIEKISGLGDMVSPNTPRPPNLIATPLMVSSVHHNENMEMDNEIFEDANDQGSV</sequence>
<reference evidence="2" key="1">
    <citation type="journal article" date="2017" name="Front. Plant Sci.">
        <title>Climate Clever Clovers: New Paradigm to Reduce the Environmental Footprint of Ruminants by Breeding Low Methanogenic Forages Utilizing Haplotype Variation.</title>
        <authorList>
            <person name="Kaur P."/>
            <person name="Appels R."/>
            <person name="Bayer P.E."/>
            <person name="Keeble-Gagnere G."/>
            <person name="Wang J."/>
            <person name="Hirakawa H."/>
            <person name="Shirasawa K."/>
            <person name="Vercoe P."/>
            <person name="Stefanova K."/>
            <person name="Durmic Z."/>
            <person name="Nichols P."/>
            <person name="Revell C."/>
            <person name="Isobe S.N."/>
            <person name="Edwards D."/>
            <person name="Erskine W."/>
        </authorList>
    </citation>
    <scope>NUCLEOTIDE SEQUENCE [LARGE SCALE GENOMIC DNA]</scope>
    <source>
        <strain evidence="2">cv. Daliak</strain>
    </source>
</reference>
<dbReference type="EMBL" id="DF973246">
    <property type="protein sequence ID" value="GAU22398.1"/>
    <property type="molecule type" value="Genomic_DNA"/>
</dbReference>
<dbReference type="AlphaFoldDB" id="A0A2Z6LW88"/>
<evidence type="ECO:0000313" key="1">
    <source>
        <dbReference type="EMBL" id="GAU22398.1"/>
    </source>
</evidence>
<gene>
    <name evidence="1" type="ORF">TSUD_98030</name>
</gene>
<accession>A0A2Z6LW88</accession>
<keyword evidence="2" id="KW-1185">Reference proteome</keyword>
<protein>
    <submittedName>
        <fullName evidence="1">Uncharacterized protein</fullName>
    </submittedName>
</protein>
<dbReference type="OrthoDB" id="10560266at2759"/>
<name>A0A2Z6LW88_TRISU</name>
<evidence type="ECO:0000313" key="2">
    <source>
        <dbReference type="Proteomes" id="UP000242715"/>
    </source>
</evidence>
<dbReference type="Proteomes" id="UP000242715">
    <property type="component" value="Unassembled WGS sequence"/>
</dbReference>
<proteinExistence type="predicted"/>
<organism evidence="1 2">
    <name type="scientific">Trifolium subterraneum</name>
    <name type="common">Subterranean clover</name>
    <dbReference type="NCBI Taxonomy" id="3900"/>
    <lineage>
        <taxon>Eukaryota</taxon>
        <taxon>Viridiplantae</taxon>
        <taxon>Streptophyta</taxon>
        <taxon>Embryophyta</taxon>
        <taxon>Tracheophyta</taxon>
        <taxon>Spermatophyta</taxon>
        <taxon>Magnoliopsida</taxon>
        <taxon>eudicotyledons</taxon>
        <taxon>Gunneridae</taxon>
        <taxon>Pentapetalae</taxon>
        <taxon>rosids</taxon>
        <taxon>fabids</taxon>
        <taxon>Fabales</taxon>
        <taxon>Fabaceae</taxon>
        <taxon>Papilionoideae</taxon>
        <taxon>50 kb inversion clade</taxon>
        <taxon>NPAAA clade</taxon>
        <taxon>Hologalegina</taxon>
        <taxon>IRL clade</taxon>
        <taxon>Trifolieae</taxon>
        <taxon>Trifolium</taxon>
    </lineage>
</organism>